<dbReference type="Proteomes" id="UP000000391">
    <property type="component" value="Chromosome"/>
</dbReference>
<keyword evidence="1" id="KW-1133">Transmembrane helix</keyword>
<dbReference type="KEGG" id="mev:Metev_1842"/>
<dbReference type="AlphaFoldDB" id="D7EA06"/>
<proteinExistence type="predicted"/>
<dbReference type="RefSeq" id="WP_013195242.1">
    <property type="nucleotide sequence ID" value="NC_014253.1"/>
</dbReference>
<keyword evidence="3" id="KW-1185">Reference proteome</keyword>
<dbReference type="OrthoDB" id="147790at2157"/>
<evidence type="ECO:0000256" key="1">
    <source>
        <dbReference type="SAM" id="Phobius"/>
    </source>
</evidence>
<dbReference type="PROSITE" id="PS51257">
    <property type="entry name" value="PROKAR_LIPOPROTEIN"/>
    <property type="match status" value="1"/>
</dbReference>
<organism evidence="2 3">
    <name type="scientific">Methanohalobium evestigatum (strain ATCC BAA-1072 / DSM 3721 / NBRC 107634 / OCM 161 / Z-7303)</name>
    <dbReference type="NCBI Taxonomy" id="644295"/>
    <lineage>
        <taxon>Archaea</taxon>
        <taxon>Methanobacteriati</taxon>
        <taxon>Methanobacteriota</taxon>
        <taxon>Stenosarchaea group</taxon>
        <taxon>Methanomicrobia</taxon>
        <taxon>Methanosarcinales</taxon>
        <taxon>Methanosarcinaceae</taxon>
        <taxon>Methanohalobium</taxon>
    </lineage>
</organism>
<dbReference type="HOGENOM" id="CLU_971863_0_0_2"/>
<sequence precursor="true">MNYKTALLLVSVLIPTLFASGCIDQIVPMNETNDEPDTSKYELEVFLDKTENDTFVNTTTFYLSTNQSVEAVHMVKNSKELDIVPIEELGGVDKNIISDVVVIAENANNTHATIKNFERLSDRKDPLNINHTVTDNVVGGQKHIYIRFNESITGFVAYTMDIPSKQDFTYNPTSPSIIRFVIPEGYSTGNPVIGRPRPSPDDKYYDDKGRLNLIWYNFEGDPASIFDRVRNFAGSDDSEEPQFSQDSINVKFYPENAPLMLSVGSMGLSLGALAVVLYYRNERKKLKKEHEWLNELENEKKR</sequence>
<evidence type="ECO:0008006" key="4">
    <source>
        <dbReference type="Google" id="ProtNLM"/>
    </source>
</evidence>
<protein>
    <recommendedName>
        <fullName evidence="4">Lipoprotein</fullName>
    </recommendedName>
</protein>
<dbReference type="EMBL" id="CP002069">
    <property type="protein sequence ID" value="ADI74677.1"/>
    <property type="molecule type" value="Genomic_DNA"/>
</dbReference>
<dbReference type="Pfam" id="PF19119">
    <property type="entry name" value="DUF5803"/>
    <property type="match status" value="1"/>
</dbReference>
<evidence type="ECO:0000313" key="3">
    <source>
        <dbReference type="Proteomes" id="UP000000391"/>
    </source>
</evidence>
<keyword evidence="1" id="KW-0812">Transmembrane</keyword>
<dbReference type="InterPro" id="IPR043826">
    <property type="entry name" value="DUF5803"/>
</dbReference>
<feature type="transmembrane region" description="Helical" evidence="1">
    <location>
        <begin position="259"/>
        <end position="279"/>
    </location>
</feature>
<accession>D7EA06</accession>
<dbReference type="GeneID" id="9347496"/>
<name>D7EA06_METEZ</name>
<keyword evidence="1" id="KW-0472">Membrane</keyword>
<gene>
    <name evidence="2" type="ordered locus">Metev_1842</name>
</gene>
<reference evidence="2 3" key="1">
    <citation type="submission" date="2010-06" db="EMBL/GenBank/DDBJ databases">
        <title>Complete sequence chromosome of Methanohalobium evestigatum Z-7303.</title>
        <authorList>
            <consortium name="US DOE Joint Genome Institute"/>
            <person name="Lucas S."/>
            <person name="Copeland A."/>
            <person name="Lapidus A."/>
            <person name="Cheng J.-F."/>
            <person name="Bruce D."/>
            <person name="Goodwin L."/>
            <person name="Pitluck S."/>
            <person name="Saunders E."/>
            <person name="Detter J.C."/>
            <person name="Han C."/>
            <person name="Tapia R."/>
            <person name="Land M."/>
            <person name="Hauser L."/>
            <person name="Kyrpides N."/>
            <person name="Mikhailova N."/>
            <person name="Sieprawska-Lupa M."/>
            <person name="Whitman W.B."/>
            <person name="Anderson I."/>
            <person name="Woyke T."/>
        </authorList>
    </citation>
    <scope>NUCLEOTIDE SEQUENCE [LARGE SCALE GENOMIC DNA]</scope>
    <source>
        <strain evidence="3">ATCC BAA-1072 / DSM 3721 / NBRC 107634 / OCM 161 / Z-7303</strain>
    </source>
</reference>
<evidence type="ECO:0000313" key="2">
    <source>
        <dbReference type="EMBL" id="ADI74677.1"/>
    </source>
</evidence>